<name>A0A0P6VHN8_9HYPH</name>
<protein>
    <recommendedName>
        <fullName evidence="5">Major facilitator superfamily (MFS) profile domain-containing protein</fullName>
    </recommendedName>
</protein>
<feature type="transmembrane region" description="Helical" evidence="4">
    <location>
        <begin position="172"/>
        <end position="193"/>
    </location>
</feature>
<dbReference type="PANTHER" id="PTHR23527:SF1">
    <property type="entry name" value="BLL3282 PROTEIN"/>
    <property type="match status" value="1"/>
</dbReference>
<feature type="transmembrane region" description="Helical" evidence="4">
    <location>
        <begin position="366"/>
        <end position="385"/>
    </location>
</feature>
<gene>
    <name evidence="6" type="ORF">ABB55_04255</name>
</gene>
<dbReference type="SUPFAM" id="SSF103473">
    <property type="entry name" value="MFS general substrate transporter"/>
    <property type="match status" value="1"/>
</dbReference>
<feature type="transmembrane region" description="Helical" evidence="4">
    <location>
        <begin position="20"/>
        <end position="39"/>
    </location>
</feature>
<reference evidence="6 7" key="1">
    <citation type="submission" date="2015-09" db="EMBL/GenBank/DDBJ databases">
        <authorList>
            <person name="Jackson K.R."/>
            <person name="Lunt B.L."/>
            <person name="Fisher J.N.B."/>
            <person name="Gardner A.V."/>
            <person name="Bailey M.E."/>
            <person name="Deus L.M."/>
            <person name="Earl A.S."/>
            <person name="Gibby P.D."/>
            <person name="Hartmann K.A."/>
            <person name="Liu J.E."/>
            <person name="Manci A.M."/>
            <person name="Nielsen D.A."/>
            <person name="Solomon M.B."/>
            <person name="Breakwell D.P."/>
            <person name="Burnett S.H."/>
            <person name="Grose J.H."/>
        </authorList>
    </citation>
    <scope>NUCLEOTIDE SEQUENCE [LARGE SCALE GENOMIC DNA]</scope>
    <source>
        <strain evidence="6 7">16</strain>
    </source>
</reference>
<sequence length="420" mass="42312">MRVATAEIDDRGGAGTPGRAWLAPLLLTLAVQSVASFLLRLPPTVGPILTAERGVSPAAVGYLSGAAMIGSMLFLLAGAPLMERVGSVRTLQIGLVAGAFGVALMALPSGPVLIAAVVLMGLGYGPSTPAGSDILHRFVPPHRQALVFSIKQAGVPIGGVLAGLILPPLVEHGGLTAALAVSALIALATVLAVQPVRRRVDPAGPEGPPLTLARFLSPDNLLTPILVLRSTPGLVRLALSGLMLAVSQGVWIAFLVTILVDRFGLGLIAAGGLFAIMQTAGIVGRIGLGWIADRIGSGTLTLRVAAGLSAACTLALALLPATTPIPLVAMLCTLAGATVTGWNGVQIAEVARISPRGRVRETAAGATLLLFTGYVLGPMAFALAVSATHGYAGPLLAVALLTAVSALVPRGTTGADVSRP</sequence>
<dbReference type="EMBL" id="LJYW01000001">
    <property type="protein sequence ID" value="KPL51541.1"/>
    <property type="molecule type" value="Genomic_DNA"/>
</dbReference>
<dbReference type="GO" id="GO:0022857">
    <property type="term" value="F:transmembrane transporter activity"/>
    <property type="evidence" value="ECO:0007669"/>
    <property type="project" value="InterPro"/>
</dbReference>
<evidence type="ECO:0000313" key="6">
    <source>
        <dbReference type="EMBL" id="KPL51541.1"/>
    </source>
</evidence>
<dbReference type="PROSITE" id="PS50850">
    <property type="entry name" value="MFS"/>
    <property type="match status" value="1"/>
</dbReference>
<dbReference type="AlphaFoldDB" id="A0A0P6VHN8"/>
<feature type="transmembrane region" description="Helical" evidence="4">
    <location>
        <begin position="300"/>
        <end position="319"/>
    </location>
</feature>
<feature type="transmembrane region" description="Helical" evidence="4">
    <location>
        <begin position="391"/>
        <end position="409"/>
    </location>
</feature>
<dbReference type="STRING" id="665126.ABB55_04255"/>
<evidence type="ECO:0000313" key="7">
    <source>
        <dbReference type="Proteomes" id="UP000048984"/>
    </source>
</evidence>
<dbReference type="InterPro" id="IPR011701">
    <property type="entry name" value="MFS"/>
</dbReference>
<evidence type="ECO:0000256" key="2">
    <source>
        <dbReference type="ARBA" id="ARBA00022989"/>
    </source>
</evidence>
<feature type="transmembrane region" description="Helical" evidence="4">
    <location>
        <begin position="60"/>
        <end position="81"/>
    </location>
</feature>
<feature type="domain" description="Major facilitator superfamily (MFS) profile" evidence="5">
    <location>
        <begin position="21"/>
        <end position="417"/>
    </location>
</feature>
<dbReference type="InterPro" id="IPR052952">
    <property type="entry name" value="MFS-Transporter"/>
</dbReference>
<organism evidence="6 7">
    <name type="scientific">Prosthecodimorpha hirschii</name>
    <dbReference type="NCBI Taxonomy" id="665126"/>
    <lineage>
        <taxon>Bacteria</taxon>
        <taxon>Pseudomonadati</taxon>
        <taxon>Pseudomonadota</taxon>
        <taxon>Alphaproteobacteria</taxon>
        <taxon>Hyphomicrobiales</taxon>
        <taxon>Ancalomicrobiaceae</taxon>
        <taxon>Prosthecodimorpha</taxon>
    </lineage>
</organism>
<proteinExistence type="predicted"/>
<evidence type="ECO:0000256" key="4">
    <source>
        <dbReference type="SAM" id="Phobius"/>
    </source>
</evidence>
<feature type="transmembrane region" description="Helical" evidence="4">
    <location>
        <begin position="93"/>
        <end position="124"/>
    </location>
</feature>
<evidence type="ECO:0000256" key="3">
    <source>
        <dbReference type="ARBA" id="ARBA00023136"/>
    </source>
</evidence>
<dbReference type="InterPro" id="IPR020846">
    <property type="entry name" value="MFS_dom"/>
</dbReference>
<dbReference type="InterPro" id="IPR036259">
    <property type="entry name" value="MFS_trans_sf"/>
</dbReference>
<reference evidence="6 7" key="2">
    <citation type="submission" date="2015-10" db="EMBL/GenBank/DDBJ databases">
        <title>Draft Genome Sequence of Prosthecomicrobium hirschii ATCC 27832.</title>
        <authorList>
            <person name="Daniel J."/>
            <person name="Givan S.A."/>
            <person name="Brun Y.V."/>
            <person name="Brown P.J."/>
        </authorList>
    </citation>
    <scope>NUCLEOTIDE SEQUENCE [LARGE SCALE GENOMIC DNA]</scope>
    <source>
        <strain evidence="6 7">16</strain>
    </source>
</reference>
<evidence type="ECO:0000259" key="5">
    <source>
        <dbReference type="PROSITE" id="PS50850"/>
    </source>
</evidence>
<comment type="caution">
    <text evidence="6">The sequence shown here is derived from an EMBL/GenBank/DDBJ whole genome shotgun (WGS) entry which is preliminary data.</text>
</comment>
<feature type="transmembrane region" description="Helical" evidence="4">
    <location>
        <begin position="325"/>
        <end position="345"/>
    </location>
</feature>
<keyword evidence="1 4" id="KW-0812">Transmembrane</keyword>
<dbReference type="PANTHER" id="PTHR23527">
    <property type="entry name" value="BLL3282 PROTEIN"/>
    <property type="match status" value="1"/>
</dbReference>
<feature type="transmembrane region" description="Helical" evidence="4">
    <location>
        <begin position="237"/>
        <end position="260"/>
    </location>
</feature>
<dbReference type="Proteomes" id="UP000048984">
    <property type="component" value="Unassembled WGS sequence"/>
</dbReference>
<keyword evidence="7" id="KW-1185">Reference proteome</keyword>
<keyword evidence="3 4" id="KW-0472">Membrane</keyword>
<accession>A0A0P6VHN8</accession>
<dbReference type="Gene3D" id="1.20.1250.20">
    <property type="entry name" value="MFS general substrate transporter like domains"/>
    <property type="match status" value="2"/>
</dbReference>
<keyword evidence="2 4" id="KW-1133">Transmembrane helix</keyword>
<evidence type="ECO:0000256" key="1">
    <source>
        <dbReference type="ARBA" id="ARBA00022692"/>
    </source>
</evidence>
<dbReference type="Pfam" id="PF07690">
    <property type="entry name" value="MFS_1"/>
    <property type="match status" value="1"/>
</dbReference>
<feature type="transmembrane region" description="Helical" evidence="4">
    <location>
        <begin position="266"/>
        <end position="288"/>
    </location>
</feature>